<evidence type="ECO:0000313" key="3">
    <source>
        <dbReference type="Proteomes" id="UP000799118"/>
    </source>
</evidence>
<dbReference type="EMBL" id="ML769387">
    <property type="protein sequence ID" value="KAE9409549.1"/>
    <property type="molecule type" value="Genomic_DNA"/>
</dbReference>
<protein>
    <submittedName>
        <fullName evidence="2">Uncharacterized protein</fullName>
    </submittedName>
</protein>
<gene>
    <name evidence="2" type="ORF">BT96DRAFT_528089</name>
</gene>
<name>A0A6A4IG44_9AGAR</name>
<sequence>MSTVSKRPSSPKEDSPSKKRNTTAPQYPDLTVSSLSYYGDSQKFSVDGELCDEYVGQFKETRTLFRFTRFDSETNLAEYTPAVDPFEFKYQRNVLLGHTGDEYCVHFDADVDPFLRLSINRKKSLDRRVLYWPGWPRSCYEYSIPQGKRQGRSTILFYPTGSFRRFATSGNVL</sequence>
<organism evidence="2 3">
    <name type="scientific">Gymnopus androsaceus JB14</name>
    <dbReference type="NCBI Taxonomy" id="1447944"/>
    <lineage>
        <taxon>Eukaryota</taxon>
        <taxon>Fungi</taxon>
        <taxon>Dikarya</taxon>
        <taxon>Basidiomycota</taxon>
        <taxon>Agaricomycotina</taxon>
        <taxon>Agaricomycetes</taxon>
        <taxon>Agaricomycetidae</taxon>
        <taxon>Agaricales</taxon>
        <taxon>Marasmiineae</taxon>
        <taxon>Omphalotaceae</taxon>
        <taxon>Gymnopus</taxon>
    </lineage>
</organism>
<evidence type="ECO:0000256" key="1">
    <source>
        <dbReference type="SAM" id="MobiDB-lite"/>
    </source>
</evidence>
<evidence type="ECO:0000313" key="2">
    <source>
        <dbReference type="EMBL" id="KAE9409549.1"/>
    </source>
</evidence>
<keyword evidence="3" id="KW-1185">Reference proteome</keyword>
<feature type="region of interest" description="Disordered" evidence="1">
    <location>
        <begin position="1"/>
        <end position="28"/>
    </location>
</feature>
<reference evidence="2" key="1">
    <citation type="journal article" date="2019" name="Environ. Microbiol.">
        <title>Fungal ecological strategies reflected in gene transcription - a case study of two litter decomposers.</title>
        <authorList>
            <person name="Barbi F."/>
            <person name="Kohler A."/>
            <person name="Barry K."/>
            <person name="Baskaran P."/>
            <person name="Daum C."/>
            <person name="Fauchery L."/>
            <person name="Ihrmark K."/>
            <person name="Kuo A."/>
            <person name="LaButti K."/>
            <person name="Lipzen A."/>
            <person name="Morin E."/>
            <person name="Grigoriev I.V."/>
            <person name="Henrissat B."/>
            <person name="Lindahl B."/>
            <person name="Martin F."/>
        </authorList>
    </citation>
    <scope>NUCLEOTIDE SEQUENCE</scope>
    <source>
        <strain evidence="2">JB14</strain>
    </source>
</reference>
<accession>A0A6A4IG44</accession>
<dbReference type="Proteomes" id="UP000799118">
    <property type="component" value="Unassembled WGS sequence"/>
</dbReference>
<dbReference type="AlphaFoldDB" id="A0A6A4IG44"/>
<proteinExistence type="predicted"/>